<dbReference type="PANTHER" id="PTHR41247:SF1">
    <property type="entry name" value="HTH-TYPE TRANSCRIPTIONAL REPRESSOR YCNK"/>
    <property type="match status" value="1"/>
</dbReference>
<name>A0A323UYJ3_9RHOO</name>
<accession>A0A323UYJ3</accession>
<evidence type="ECO:0000313" key="1">
    <source>
        <dbReference type="EMBL" id="PZA17524.1"/>
    </source>
</evidence>
<dbReference type="EMBL" id="QKOE01000003">
    <property type="protein sequence ID" value="PZA17524.1"/>
    <property type="molecule type" value="Genomic_DNA"/>
</dbReference>
<evidence type="ECO:0000313" key="2">
    <source>
        <dbReference type="Proteomes" id="UP000248259"/>
    </source>
</evidence>
<gene>
    <name evidence="1" type="ORF">DNK49_06610</name>
</gene>
<comment type="caution">
    <text evidence="1">The sequence shown here is derived from an EMBL/GenBank/DDBJ whole genome shotgun (WGS) entry which is preliminary data.</text>
</comment>
<dbReference type="AlphaFoldDB" id="A0A323UYJ3"/>
<dbReference type="Proteomes" id="UP000248259">
    <property type="component" value="Unassembled WGS sequence"/>
</dbReference>
<dbReference type="PANTHER" id="PTHR41247">
    <property type="entry name" value="HTH-TYPE TRANSCRIPTIONAL REPRESSOR YCNK"/>
    <property type="match status" value="1"/>
</dbReference>
<sequence length="211" mass="22543">MTLTSGTRRRILLGLSGASLLGASALFVKFTMGTRVDFQPALEDFCIVASAPFAQAHPWDPTSGLGQYDARPVPAQARCPVCGMYPARHPAWAAQLIFTDGSAHFFDSPVDLLLFLEAPARFDPEHSVADVAVIHVTDHGSRQWTDGRQAYVVLGSGVHGPMRGPDLPAFADPAAAMAFSQQHGGQAVRLTDIDTQTLARLRDGLHGGTPQ</sequence>
<proteinExistence type="predicted"/>
<reference evidence="1 2" key="1">
    <citation type="submission" date="2018-06" db="EMBL/GenBank/DDBJ databases">
        <title>Azoarcus communis strain SWub3 genome.</title>
        <authorList>
            <person name="Zorraquino Salvo V."/>
            <person name="Toubiana D."/>
            <person name="Blumwald E."/>
        </authorList>
    </citation>
    <scope>NUCLEOTIDE SEQUENCE [LARGE SCALE GENOMIC DNA]</scope>
    <source>
        <strain evidence="1 2">SWub3</strain>
    </source>
</reference>
<evidence type="ECO:0008006" key="3">
    <source>
        <dbReference type="Google" id="ProtNLM"/>
    </source>
</evidence>
<dbReference type="SUPFAM" id="SSF160387">
    <property type="entry name" value="NosL/MerB-like"/>
    <property type="match status" value="1"/>
</dbReference>
<organism evidence="1 2">
    <name type="scientific">Parazoarcus communis SWub3 = DSM 12120</name>
    <dbReference type="NCBI Taxonomy" id="1121029"/>
    <lineage>
        <taxon>Bacteria</taxon>
        <taxon>Pseudomonadati</taxon>
        <taxon>Pseudomonadota</taxon>
        <taxon>Betaproteobacteria</taxon>
        <taxon>Rhodocyclales</taxon>
        <taxon>Zoogloeaceae</taxon>
        <taxon>Parazoarcus</taxon>
    </lineage>
</organism>
<dbReference type="Gene3D" id="3.30.70.2050">
    <property type="match status" value="1"/>
</dbReference>
<dbReference type="RefSeq" id="WP_110523538.1">
    <property type="nucleotide sequence ID" value="NZ_QKOE01000003.1"/>
</dbReference>
<dbReference type="Pfam" id="PF05573">
    <property type="entry name" value="NosL"/>
    <property type="match status" value="1"/>
</dbReference>
<protein>
    <recommendedName>
        <fullName evidence="3">Nitrous oxide reductase accessory protein NosL</fullName>
    </recommendedName>
</protein>
<keyword evidence="2" id="KW-1185">Reference proteome</keyword>
<dbReference type="InterPro" id="IPR008719">
    <property type="entry name" value="N2O_reductase_NosL"/>
</dbReference>
<dbReference type="OrthoDB" id="982633at2"/>